<name>A0A369QMD4_9BACT</name>
<sequence>MGANPYKPQPIRNYITYRLTGQVNQDKETLHLAQAEIRKQKIQNDTLNGVHFYFEDKAKYRSLVKVFDICLEENVKYFYHSKVISGFSTSRNLKKNL</sequence>
<proteinExistence type="predicted"/>
<evidence type="ECO:0000313" key="1">
    <source>
        <dbReference type="EMBL" id="RDC65500.1"/>
    </source>
</evidence>
<reference evidence="1 2" key="1">
    <citation type="submission" date="2018-04" db="EMBL/GenBank/DDBJ databases">
        <title>Adhaeribacter sp. HMF7616 genome sequencing and assembly.</title>
        <authorList>
            <person name="Kang H."/>
            <person name="Kang J."/>
            <person name="Cha I."/>
            <person name="Kim H."/>
            <person name="Joh K."/>
        </authorList>
    </citation>
    <scope>NUCLEOTIDE SEQUENCE [LARGE SCALE GENOMIC DNA]</scope>
    <source>
        <strain evidence="1 2">HMF7616</strain>
    </source>
</reference>
<dbReference type="EMBL" id="QASA01000001">
    <property type="protein sequence ID" value="RDC65500.1"/>
    <property type="molecule type" value="Genomic_DNA"/>
</dbReference>
<evidence type="ECO:0000313" key="2">
    <source>
        <dbReference type="Proteomes" id="UP000253919"/>
    </source>
</evidence>
<dbReference type="AlphaFoldDB" id="A0A369QMD4"/>
<keyword evidence="2" id="KW-1185">Reference proteome</keyword>
<organism evidence="1 2">
    <name type="scientific">Adhaeribacter pallidiroseus</name>
    <dbReference type="NCBI Taxonomy" id="2072847"/>
    <lineage>
        <taxon>Bacteria</taxon>
        <taxon>Pseudomonadati</taxon>
        <taxon>Bacteroidota</taxon>
        <taxon>Cytophagia</taxon>
        <taxon>Cytophagales</taxon>
        <taxon>Hymenobacteraceae</taxon>
        <taxon>Adhaeribacter</taxon>
    </lineage>
</organism>
<comment type="caution">
    <text evidence="1">The sequence shown here is derived from an EMBL/GenBank/DDBJ whole genome shotgun (WGS) entry which is preliminary data.</text>
</comment>
<gene>
    <name evidence="1" type="ORF">AHMF7616_04130</name>
</gene>
<accession>A0A369QMD4</accession>
<protein>
    <submittedName>
        <fullName evidence="1">Uncharacterized protein</fullName>
    </submittedName>
</protein>
<dbReference type="Proteomes" id="UP000253919">
    <property type="component" value="Unassembled WGS sequence"/>
</dbReference>